<feature type="domain" description="Reverse transcriptase Ty1/copia-type" evidence="1">
    <location>
        <begin position="85"/>
        <end position="157"/>
    </location>
</feature>
<comment type="caution">
    <text evidence="2">The sequence shown here is derived from an EMBL/GenBank/DDBJ whole genome shotgun (WGS) entry which is preliminary data.</text>
</comment>
<feature type="domain" description="Reverse transcriptase Ty1/copia-type" evidence="1">
    <location>
        <begin position="7"/>
        <end position="80"/>
    </location>
</feature>
<evidence type="ECO:0000259" key="1">
    <source>
        <dbReference type="Pfam" id="PF07727"/>
    </source>
</evidence>
<dbReference type="EMBL" id="JAVXUP010001489">
    <property type="protein sequence ID" value="KAK3011036.1"/>
    <property type="molecule type" value="Genomic_DNA"/>
</dbReference>
<gene>
    <name evidence="2" type="ORF">RJ639_012657</name>
</gene>
<sequence>MHLKENKTQDRVSLSQGNDQLAENGCLQKQRSDGSIQRLKARLVAKGYNQTYGIDYRETFDPVAKMNSVQTLLSFAANNGFYKAMSRFGYRPSQADNTMFIKLANGKITILIVYVDDILATGNDDDEASILKSLLAREFEIKDVGPLRYFLGTEVARTLLEDLGVIVNRPTKVFGDSKAAINIAHDPVRHDPPKHVKFDRYFIKDKLGIVLVPFPLEKSSNQLADTLTKGLGSKLFHPIVFKLGMQDIFAPT</sequence>
<dbReference type="Proteomes" id="UP001188597">
    <property type="component" value="Unassembled WGS sequence"/>
</dbReference>
<reference evidence="2" key="1">
    <citation type="submission" date="2022-12" db="EMBL/GenBank/DDBJ databases">
        <title>Draft genome assemblies for two species of Escallonia (Escalloniales).</title>
        <authorList>
            <person name="Chanderbali A."/>
            <person name="Dervinis C."/>
            <person name="Anghel I."/>
            <person name="Soltis D."/>
            <person name="Soltis P."/>
            <person name="Zapata F."/>
        </authorList>
    </citation>
    <scope>NUCLEOTIDE SEQUENCE</scope>
    <source>
        <strain evidence="2">UCBG64.0493</strain>
        <tissue evidence="2">Leaf</tissue>
    </source>
</reference>
<dbReference type="InterPro" id="IPR013103">
    <property type="entry name" value="RVT_2"/>
</dbReference>
<accession>A0AA88VL85</accession>
<evidence type="ECO:0000313" key="2">
    <source>
        <dbReference type="EMBL" id="KAK3011036.1"/>
    </source>
</evidence>
<dbReference type="AlphaFoldDB" id="A0AA88VL85"/>
<name>A0AA88VL85_9ASTE</name>
<evidence type="ECO:0000313" key="3">
    <source>
        <dbReference type="Proteomes" id="UP001188597"/>
    </source>
</evidence>
<protein>
    <recommendedName>
        <fullName evidence="1">Reverse transcriptase Ty1/copia-type domain-containing protein</fullName>
    </recommendedName>
</protein>
<dbReference type="CDD" id="cd09272">
    <property type="entry name" value="RNase_HI_RT_Ty1"/>
    <property type="match status" value="1"/>
</dbReference>
<keyword evidence="3" id="KW-1185">Reference proteome</keyword>
<proteinExistence type="predicted"/>
<dbReference type="Pfam" id="PF07727">
    <property type="entry name" value="RVT_2"/>
    <property type="match status" value="2"/>
</dbReference>
<organism evidence="2 3">
    <name type="scientific">Escallonia herrerae</name>
    <dbReference type="NCBI Taxonomy" id="1293975"/>
    <lineage>
        <taxon>Eukaryota</taxon>
        <taxon>Viridiplantae</taxon>
        <taxon>Streptophyta</taxon>
        <taxon>Embryophyta</taxon>
        <taxon>Tracheophyta</taxon>
        <taxon>Spermatophyta</taxon>
        <taxon>Magnoliopsida</taxon>
        <taxon>eudicotyledons</taxon>
        <taxon>Gunneridae</taxon>
        <taxon>Pentapetalae</taxon>
        <taxon>asterids</taxon>
        <taxon>campanulids</taxon>
        <taxon>Escalloniales</taxon>
        <taxon>Escalloniaceae</taxon>
        <taxon>Escallonia</taxon>
    </lineage>
</organism>